<name>C7Q7P1_CATAD</name>
<dbReference type="OrthoDB" id="510842at2"/>
<dbReference type="Gene3D" id="2.30.30.240">
    <property type="entry name" value="PRC-barrel domain"/>
    <property type="match status" value="1"/>
</dbReference>
<dbReference type="AlphaFoldDB" id="C7Q7P1"/>
<evidence type="ECO:0008006" key="3">
    <source>
        <dbReference type="Google" id="ProtNLM"/>
    </source>
</evidence>
<reference evidence="1 2" key="1">
    <citation type="journal article" date="2009" name="Stand. Genomic Sci.">
        <title>Complete genome sequence of Catenulispora acidiphila type strain (ID 139908).</title>
        <authorList>
            <person name="Copeland A."/>
            <person name="Lapidus A."/>
            <person name="Glavina Del Rio T."/>
            <person name="Nolan M."/>
            <person name="Lucas S."/>
            <person name="Chen F."/>
            <person name="Tice H."/>
            <person name="Cheng J.F."/>
            <person name="Bruce D."/>
            <person name="Goodwin L."/>
            <person name="Pitluck S."/>
            <person name="Mikhailova N."/>
            <person name="Pati A."/>
            <person name="Ivanova N."/>
            <person name="Mavromatis K."/>
            <person name="Chen A."/>
            <person name="Palaniappan K."/>
            <person name="Chain P."/>
            <person name="Land M."/>
            <person name="Hauser L."/>
            <person name="Chang Y.J."/>
            <person name="Jeffries C.D."/>
            <person name="Chertkov O."/>
            <person name="Brettin T."/>
            <person name="Detter J.C."/>
            <person name="Han C."/>
            <person name="Ali Z."/>
            <person name="Tindall B.J."/>
            <person name="Goker M."/>
            <person name="Bristow J."/>
            <person name="Eisen J.A."/>
            <person name="Markowitz V."/>
            <person name="Hugenholtz P."/>
            <person name="Kyrpides N.C."/>
            <person name="Klenk H.P."/>
        </authorList>
    </citation>
    <scope>NUCLEOTIDE SEQUENCE [LARGE SCALE GENOMIC DNA]</scope>
    <source>
        <strain evidence="2">DSM 44928 / JCM 14897 / NBRC 102108 / NRRL B-24433 / ID139908</strain>
    </source>
</reference>
<dbReference type="Proteomes" id="UP000000851">
    <property type="component" value="Chromosome"/>
</dbReference>
<dbReference type="EMBL" id="CP001700">
    <property type="protein sequence ID" value="ACU72234.1"/>
    <property type="molecule type" value="Genomic_DNA"/>
</dbReference>
<dbReference type="RefSeq" id="WP_012787527.1">
    <property type="nucleotide sequence ID" value="NC_013131.1"/>
</dbReference>
<evidence type="ECO:0000313" key="2">
    <source>
        <dbReference type="Proteomes" id="UP000000851"/>
    </source>
</evidence>
<protein>
    <recommendedName>
        <fullName evidence="3">PRC-barrel domain-containing protein</fullName>
    </recommendedName>
</protein>
<dbReference type="KEGG" id="cai:Caci_3327"/>
<dbReference type="InParanoid" id="C7Q7P1"/>
<dbReference type="HOGENOM" id="CLU_1324449_0_0_11"/>
<organism evidence="1 2">
    <name type="scientific">Catenulispora acidiphila (strain DSM 44928 / JCM 14897 / NBRC 102108 / NRRL B-24433 / ID139908)</name>
    <dbReference type="NCBI Taxonomy" id="479433"/>
    <lineage>
        <taxon>Bacteria</taxon>
        <taxon>Bacillati</taxon>
        <taxon>Actinomycetota</taxon>
        <taxon>Actinomycetes</taxon>
        <taxon>Catenulisporales</taxon>
        <taxon>Catenulisporaceae</taxon>
        <taxon>Catenulispora</taxon>
    </lineage>
</organism>
<evidence type="ECO:0000313" key="1">
    <source>
        <dbReference type="EMBL" id="ACU72234.1"/>
    </source>
</evidence>
<gene>
    <name evidence="1" type="ordered locus">Caci_3327</name>
</gene>
<keyword evidence="2" id="KW-1185">Reference proteome</keyword>
<sequence length="221" mass="23893">MNAFEEYDIGSAVRCHTGPCGHLVCVVVDPVAERLTHLIVVARDGTAGRLVPVELAHADQDGVRLDCTQEHFDRLEPSIATHFLLAPDAEQRYGYHEGEVVYWPFYGLAPAGAAMGLTCLDPLASPRMEIEDRVPAGQVRIRRGERVEASDGPIGHVRGLVVDPADEAVTHVLLDEGHLWGHKRVAIPVGAVTGIDAEGVTVRLTKHQIKDLPSVEVAGLD</sequence>
<dbReference type="SUPFAM" id="SSF50346">
    <property type="entry name" value="PRC-barrel domain"/>
    <property type="match status" value="1"/>
</dbReference>
<dbReference type="STRING" id="479433.Caci_3327"/>
<dbReference type="eggNOG" id="COG3861">
    <property type="taxonomic scope" value="Bacteria"/>
</dbReference>
<dbReference type="InterPro" id="IPR011033">
    <property type="entry name" value="PRC_barrel-like_sf"/>
</dbReference>
<accession>C7Q7P1</accession>
<proteinExistence type="predicted"/>